<dbReference type="KEGG" id="bomb:GT348_03625"/>
<evidence type="ECO:0000313" key="2">
    <source>
        <dbReference type="Proteomes" id="UP000463975"/>
    </source>
</evidence>
<reference evidence="1 2" key="1">
    <citation type="submission" date="2020-01" db="EMBL/GenBank/DDBJ databases">
        <title>Genome sequencing of strain KACC 21507.</title>
        <authorList>
            <person name="Heo J."/>
            <person name="Kim S.-J."/>
            <person name="Kim J.-S."/>
            <person name="Hong S.-B."/>
            <person name="Kwon S.-W."/>
        </authorList>
    </citation>
    <scope>NUCLEOTIDE SEQUENCE [LARGE SCALE GENOMIC DNA]</scope>
    <source>
        <strain evidence="1 2">KACC 21507</strain>
    </source>
</reference>
<evidence type="ECO:0000313" key="1">
    <source>
        <dbReference type="EMBL" id="QHI95475.1"/>
    </source>
</evidence>
<name>A0A6P1NA30_9PROT</name>
<protein>
    <submittedName>
        <fullName evidence="1">Uncharacterized protein</fullName>
    </submittedName>
</protein>
<accession>A0A6P1NA30</accession>
<organism evidence="1 2">
    <name type="scientific">Aristophania vespae</name>
    <dbReference type="NCBI Taxonomy" id="2697033"/>
    <lineage>
        <taxon>Bacteria</taxon>
        <taxon>Pseudomonadati</taxon>
        <taxon>Pseudomonadota</taxon>
        <taxon>Alphaproteobacteria</taxon>
        <taxon>Acetobacterales</taxon>
        <taxon>Acetobacteraceae</taxon>
        <taxon>Aristophania</taxon>
    </lineage>
</organism>
<dbReference type="AlphaFoldDB" id="A0A6P1NA30"/>
<dbReference type="RefSeq" id="WP_160618552.1">
    <property type="nucleotide sequence ID" value="NZ_CP047652.1"/>
</dbReference>
<keyword evidence="2" id="KW-1185">Reference proteome</keyword>
<gene>
    <name evidence="1" type="ORF">GT348_03625</name>
</gene>
<proteinExistence type="predicted"/>
<sequence>MSNLSLMEASAVIALLLDSMTKRKNLDLGSEAIMGLAVILKALKKTLDQAATEIDRQKK</sequence>
<dbReference type="EMBL" id="CP047652">
    <property type="protein sequence ID" value="QHI95475.1"/>
    <property type="molecule type" value="Genomic_DNA"/>
</dbReference>
<dbReference type="Proteomes" id="UP000463975">
    <property type="component" value="Chromosome"/>
</dbReference>